<keyword evidence="3" id="KW-1185">Reference proteome</keyword>
<protein>
    <submittedName>
        <fullName evidence="2">Uncharacterized protein</fullName>
    </submittedName>
</protein>
<evidence type="ECO:0000313" key="3">
    <source>
        <dbReference type="Proteomes" id="UP001221757"/>
    </source>
</evidence>
<feature type="compositionally biased region" description="Low complexity" evidence="1">
    <location>
        <begin position="159"/>
        <end position="171"/>
    </location>
</feature>
<organism evidence="2 3">
    <name type="scientific">Mycena rosella</name>
    <name type="common">Pink bonnet</name>
    <name type="synonym">Agaricus rosellus</name>
    <dbReference type="NCBI Taxonomy" id="1033263"/>
    <lineage>
        <taxon>Eukaryota</taxon>
        <taxon>Fungi</taxon>
        <taxon>Dikarya</taxon>
        <taxon>Basidiomycota</taxon>
        <taxon>Agaricomycotina</taxon>
        <taxon>Agaricomycetes</taxon>
        <taxon>Agaricomycetidae</taxon>
        <taxon>Agaricales</taxon>
        <taxon>Marasmiineae</taxon>
        <taxon>Mycenaceae</taxon>
        <taxon>Mycena</taxon>
    </lineage>
</organism>
<evidence type="ECO:0000313" key="2">
    <source>
        <dbReference type="EMBL" id="KAJ7679683.1"/>
    </source>
</evidence>
<dbReference type="EMBL" id="JARKIE010000129">
    <property type="protein sequence ID" value="KAJ7679683.1"/>
    <property type="molecule type" value="Genomic_DNA"/>
</dbReference>
<name>A0AAD7GDJ1_MYCRO</name>
<feature type="region of interest" description="Disordered" evidence="1">
    <location>
        <begin position="153"/>
        <end position="174"/>
    </location>
</feature>
<reference evidence="2" key="1">
    <citation type="submission" date="2023-03" db="EMBL/GenBank/DDBJ databases">
        <title>Massive genome expansion in bonnet fungi (Mycena s.s.) driven by repeated elements and novel gene families across ecological guilds.</title>
        <authorList>
            <consortium name="Lawrence Berkeley National Laboratory"/>
            <person name="Harder C.B."/>
            <person name="Miyauchi S."/>
            <person name="Viragh M."/>
            <person name="Kuo A."/>
            <person name="Thoen E."/>
            <person name="Andreopoulos B."/>
            <person name="Lu D."/>
            <person name="Skrede I."/>
            <person name="Drula E."/>
            <person name="Henrissat B."/>
            <person name="Morin E."/>
            <person name="Kohler A."/>
            <person name="Barry K."/>
            <person name="LaButti K."/>
            <person name="Morin E."/>
            <person name="Salamov A."/>
            <person name="Lipzen A."/>
            <person name="Mereny Z."/>
            <person name="Hegedus B."/>
            <person name="Baldrian P."/>
            <person name="Stursova M."/>
            <person name="Weitz H."/>
            <person name="Taylor A."/>
            <person name="Grigoriev I.V."/>
            <person name="Nagy L.G."/>
            <person name="Martin F."/>
            <person name="Kauserud H."/>
        </authorList>
    </citation>
    <scope>NUCLEOTIDE SEQUENCE</scope>
    <source>
        <strain evidence="2">CBHHK067</strain>
    </source>
</reference>
<gene>
    <name evidence="2" type="ORF">B0H17DRAFT_79172</name>
</gene>
<dbReference type="Proteomes" id="UP001221757">
    <property type="component" value="Unassembled WGS sequence"/>
</dbReference>
<accession>A0AAD7GDJ1</accession>
<comment type="caution">
    <text evidence="2">The sequence shown here is derived from an EMBL/GenBank/DDBJ whole genome shotgun (WGS) entry which is preliminary data.</text>
</comment>
<evidence type="ECO:0000256" key="1">
    <source>
        <dbReference type="SAM" id="MobiDB-lite"/>
    </source>
</evidence>
<proteinExistence type="predicted"/>
<dbReference type="AlphaFoldDB" id="A0AAD7GDJ1"/>
<sequence>MAFILIPRRAGGALRRAPYGARGQGLGEGRRDVVWPVRGCGRREVCIRLFILLLSCHASYITLVSLPFRTFSARYFVYTPHCIFPPTLPASPSSPPLPSPSPFFLAFSPRSPPSLPFHSSYILPFMLILARPCSDPYLFLHAPPILSPPSLPSPPSPFLPTSRTCPSSSSPAREDDVMGAYSSIPSTSSNSLTITPRIRALIPPPPCAFSPSSPSLASFDGASLLVGKRRLYLCRRLHIQFLPSCMHTPPHPHPPSPTPPSSR</sequence>